<dbReference type="OrthoDB" id="175771at2"/>
<evidence type="ECO:0008006" key="4">
    <source>
        <dbReference type="Google" id="ProtNLM"/>
    </source>
</evidence>
<accession>A0A4Q0I273</accession>
<evidence type="ECO:0000313" key="2">
    <source>
        <dbReference type="EMBL" id="RXE58298.1"/>
    </source>
</evidence>
<protein>
    <recommendedName>
        <fullName evidence="4">DHHW protein</fullName>
    </recommendedName>
</protein>
<dbReference type="EMBL" id="RLII01000020">
    <property type="protein sequence ID" value="RXE58298.1"/>
    <property type="molecule type" value="Genomic_DNA"/>
</dbReference>
<evidence type="ECO:0000256" key="1">
    <source>
        <dbReference type="SAM" id="MobiDB-lite"/>
    </source>
</evidence>
<comment type="caution">
    <text evidence="2">The sequence shown here is derived from an EMBL/GenBank/DDBJ whole genome shotgun (WGS) entry which is preliminary data.</text>
</comment>
<feature type="region of interest" description="Disordered" evidence="1">
    <location>
        <begin position="102"/>
        <end position="144"/>
    </location>
</feature>
<evidence type="ECO:0000313" key="3">
    <source>
        <dbReference type="Proteomes" id="UP000289166"/>
    </source>
</evidence>
<feature type="compositionally biased region" description="Polar residues" evidence="1">
    <location>
        <begin position="105"/>
        <end position="127"/>
    </location>
</feature>
<sequence>MKKMQIDTIAFLLIISILGIANFAVINKPEVSELENRALKKKPDFTLAALADGSFFTDYNEYYNDTFIFRDNILQLSSNIQQSMFFSGSDVKIIVSDKSKEYNTAPDNQNTDESSNNQKNPESTNEGINIEEPQESPQPIPTQKQYNESDGVGYWLVIDGKAVELFKFNKESFNYYADVLNEYYARLGNKMPIYSLIAPTNSEFVQLRQYKGITDSQNNAIGYLSTKFTNGITAVNAYDILNEHKDEYIYFRSDHHWTALGAYYAYRAFMETKGEEPVPLENYEEVKIDNFLGSTYAKTRDKSIEKNPDTIYAYKPFVKYKYEMHHYNECDEAEIIDMKYADTKLDKYLVFLSSGDSTWAVISTDNKNGKKLLVIKDSYGNSFVPFLLPHYEEIYVIDPRFYDFNTIGMDVIDFIHNKGINELLFVNYMENVNYKEYMHSLDNLMGQD</sequence>
<dbReference type="Proteomes" id="UP000289166">
    <property type="component" value="Unassembled WGS sequence"/>
</dbReference>
<name>A0A4Q0I273_9FIRM</name>
<dbReference type="InterPro" id="IPR025945">
    <property type="entry name" value="DHHW"/>
</dbReference>
<keyword evidence="3" id="KW-1185">Reference proteome</keyword>
<feature type="compositionally biased region" description="Low complexity" evidence="1">
    <location>
        <begin position="128"/>
        <end position="143"/>
    </location>
</feature>
<dbReference type="AlphaFoldDB" id="A0A4Q0I273"/>
<reference evidence="3" key="1">
    <citation type="submission" date="2018-11" db="EMBL/GenBank/DDBJ databases">
        <title>Genome sequencing of a novel mesophilic and cellulolytic organism within the genus Hungateiclostridium.</title>
        <authorList>
            <person name="Rettenmaier R."/>
            <person name="Liebl W."/>
            <person name="Zverlov V."/>
        </authorList>
    </citation>
    <scope>NUCLEOTIDE SEQUENCE [LARGE SCALE GENOMIC DNA]</scope>
    <source>
        <strain evidence="3">N2K1</strain>
    </source>
</reference>
<gene>
    <name evidence="2" type="ORF">EFD62_12735</name>
</gene>
<proteinExistence type="predicted"/>
<dbReference type="RefSeq" id="WP_069193798.1">
    <property type="nucleotide sequence ID" value="NZ_RLII01000020.1"/>
</dbReference>
<organism evidence="2 3">
    <name type="scientific">Acetivibrio mesophilus</name>
    <dbReference type="NCBI Taxonomy" id="2487273"/>
    <lineage>
        <taxon>Bacteria</taxon>
        <taxon>Bacillati</taxon>
        <taxon>Bacillota</taxon>
        <taxon>Clostridia</taxon>
        <taxon>Eubacteriales</taxon>
        <taxon>Oscillospiraceae</taxon>
        <taxon>Acetivibrio</taxon>
    </lineage>
</organism>
<dbReference type="Pfam" id="PF14286">
    <property type="entry name" value="DHHW"/>
    <property type="match status" value="1"/>
</dbReference>